<dbReference type="Pfam" id="PF00270">
    <property type="entry name" value="DEAD"/>
    <property type="match status" value="1"/>
</dbReference>
<dbReference type="SMART" id="SM00490">
    <property type="entry name" value="HELICc"/>
    <property type="match status" value="1"/>
</dbReference>
<dbReference type="FunFam" id="3.40.50.300:FF:000397">
    <property type="entry name" value="Probable ATP-dependent RNA helicase DDX4"/>
    <property type="match status" value="1"/>
</dbReference>
<dbReference type="PROSITE" id="PS51192">
    <property type="entry name" value="HELICASE_ATP_BIND_1"/>
    <property type="match status" value="1"/>
</dbReference>
<feature type="compositionally biased region" description="Gly residues" evidence="15">
    <location>
        <begin position="108"/>
        <end position="157"/>
    </location>
</feature>
<feature type="region of interest" description="Disordered" evidence="15">
    <location>
        <begin position="28"/>
        <end position="213"/>
    </location>
</feature>
<feature type="compositionally biased region" description="Basic and acidic residues" evidence="15">
    <location>
        <begin position="705"/>
        <end position="732"/>
    </location>
</feature>
<name>A0A2H9TJW4_9FUNG</name>
<dbReference type="Proteomes" id="UP000240830">
    <property type="component" value="Unassembled WGS sequence"/>
</dbReference>
<accession>A0A2H9TJW4</accession>
<dbReference type="AlphaFoldDB" id="A0A2H9TJW4"/>
<comment type="similarity">
    <text evidence="8">Belongs to the DEAD box helicase family. DDX3/DED1 subfamily.</text>
</comment>
<dbReference type="GO" id="GO:0005524">
    <property type="term" value="F:ATP binding"/>
    <property type="evidence" value="ECO:0007669"/>
    <property type="project" value="UniProtKB-KW"/>
</dbReference>
<feature type="domain" description="Helicase C-terminal" evidence="17">
    <location>
        <begin position="485"/>
        <end position="645"/>
    </location>
</feature>
<dbReference type="SUPFAM" id="SSF52540">
    <property type="entry name" value="P-loop containing nucleoside triphosphate hydrolases"/>
    <property type="match status" value="1"/>
</dbReference>
<feature type="compositionally biased region" description="Basic and acidic residues" evidence="15">
    <location>
        <begin position="190"/>
        <end position="206"/>
    </location>
</feature>
<comment type="function">
    <text evidence="11">ATP-binding RNA helicase involved in translation initiation. Remodels RNA in response to ADP and ATP concentrations by facilitating disruption, but also formation of RNA duplexes.</text>
</comment>
<evidence type="ECO:0000256" key="4">
    <source>
        <dbReference type="ARBA" id="ARBA00022801"/>
    </source>
</evidence>
<dbReference type="OrthoDB" id="196131at2759"/>
<keyword evidence="2" id="KW-0648">Protein biosynthesis</keyword>
<keyword evidence="6 14" id="KW-0067">ATP-binding</keyword>
<evidence type="ECO:0000259" key="16">
    <source>
        <dbReference type="PROSITE" id="PS51192"/>
    </source>
</evidence>
<feature type="short sequence motif" description="Q motif" evidence="13">
    <location>
        <begin position="258"/>
        <end position="286"/>
    </location>
</feature>
<dbReference type="InterPro" id="IPR014014">
    <property type="entry name" value="RNA_helicase_DEAD_Q_motif"/>
</dbReference>
<dbReference type="GO" id="GO:0016787">
    <property type="term" value="F:hydrolase activity"/>
    <property type="evidence" value="ECO:0007669"/>
    <property type="project" value="UniProtKB-KW"/>
</dbReference>
<evidence type="ECO:0000259" key="18">
    <source>
        <dbReference type="PROSITE" id="PS51195"/>
    </source>
</evidence>
<keyword evidence="7" id="KW-0694">RNA-binding</keyword>
<evidence type="ECO:0000256" key="15">
    <source>
        <dbReference type="SAM" id="MobiDB-lite"/>
    </source>
</evidence>
<protein>
    <recommendedName>
        <fullName evidence="9">ATP-dependent RNA helicase DED1</fullName>
        <ecNumber evidence="1">3.6.4.13</ecNumber>
    </recommendedName>
    <alternativeName>
        <fullName evidence="10">ATP-dependent RNA helicase ded1</fullName>
    </alternativeName>
</protein>
<dbReference type="EC" id="3.6.4.13" evidence="1"/>
<evidence type="ECO:0000256" key="14">
    <source>
        <dbReference type="RuleBase" id="RU000492"/>
    </source>
</evidence>
<comment type="catalytic activity">
    <reaction evidence="12">
        <text>ATP + H2O = ADP + phosphate + H(+)</text>
        <dbReference type="Rhea" id="RHEA:13065"/>
        <dbReference type="ChEBI" id="CHEBI:15377"/>
        <dbReference type="ChEBI" id="CHEBI:15378"/>
        <dbReference type="ChEBI" id="CHEBI:30616"/>
        <dbReference type="ChEBI" id="CHEBI:43474"/>
        <dbReference type="ChEBI" id="CHEBI:456216"/>
        <dbReference type="EC" id="3.6.4.13"/>
    </reaction>
</comment>
<gene>
    <name evidence="19" type="ORF">PSACC_02119</name>
</gene>
<proteinExistence type="inferred from homology"/>
<dbReference type="GO" id="GO:0003743">
    <property type="term" value="F:translation initiation factor activity"/>
    <property type="evidence" value="ECO:0007669"/>
    <property type="project" value="UniProtKB-KW"/>
</dbReference>
<dbReference type="GO" id="GO:0003724">
    <property type="term" value="F:RNA helicase activity"/>
    <property type="evidence" value="ECO:0007669"/>
    <property type="project" value="UniProtKB-EC"/>
</dbReference>
<reference evidence="19 20" key="1">
    <citation type="submission" date="2016-10" db="EMBL/GenBank/DDBJ databases">
        <title>The genome of Paramicrosporidium saccamoebae is the missing link in understanding Cryptomycota and Microsporidia evolution.</title>
        <authorList>
            <person name="Quandt C.A."/>
            <person name="Beaudet D."/>
            <person name="Corsaro D."/>
            <person name="Michel R."/>
            <person name="Corradi N."/>
            <person name="James T."/>
        </authorList>
    </citation>
    <scope>NUCLEOTIDE SEQUENCE [LARGE SCALE GENOMIC DNA]</scope>
    <source>
        <strain evidence="19 20">KSL3</strain>
    </source>
</reference>
<evidence type="ECO:0000256" key="11">
    <source>
        <dbReference type="ARBA" id="ARBA00025161"/>
    </source>
</evidence>
<keyword evidence="2" id="KW-0396">Initiation factor</keyword>
<dbReference type="Gene3D" id="3.40.50.300">
    <property type="entry name" value="P-loop containing nucleotide triphosphate hydrolases"/>
    <property type="match status" value="2"/>
</dbReference>
<evidence type="ECO:0000256" key="6">
    <source>
        <dbReference type="ARBA" id="ARBA00022840"/>
    </source>
</evidence>
<keyword evidence="5 14" id="KW-0347">Helicase</keyword>
<dbReference type="PROSITE" id="PS00039">
    <property type="entry name" value="DEAD_ATP_HELICASE"/>
    <property type="match status" value="1"/>
</dbReference>
<dbReference type="SMART" id="SM00487">
    <property type="entry name" value="DEXDc"/>
    <property type="match status" value="1"/>
</dbReference>
<evidence type="ECO:0000256" key="9">
    <source>
        <dbReference type="ARBA" id="ARBA00024397"/>
    </source>
</evidence>
<evidence type="ECO:0000256" key="2">
    <source>
        <dbReference type="ARBA" id="ARBA00022540"/>
    </source>
</evidence>
<dbReference type="PANTHER" id="PTHR47958">
    <property type="entry name" value="ATP-DEPENDENT RNA HELICASE DBP3"/>
    <property type="match status" value="1"/>
</dbReference>
<dbReference type="STRING" id="1246581.A0A2H9TJW4"/>
<dbReference type="Pfam" id="PF00271">
    <property type="entry name" value="Helicase_C"/>
    <property type="match status" value="1"/>
</dbReference>
<dbReference type="InterPro" id="IPR027417">
    <property type="entry name" value="P-loop_NTPase"/>
</dbReference>
<dbReference type="InterPro" id="IPR000629">
    <property type="entry name" value="RNA-helicase_DEAD-box_CS"/>
</dbReference>
<dbReference type="CDD" id="cd17967">
    <property type="entry name" value="DEADc_DDX3_DDX4"/>
    <property type="match status" value="1"/>
</dbReference>
<feature type="compositionally biased region" description="Low complexity" evidence="15">
    <location>
        <begin position="179"/>
        <end position="189"/>
    </location>
</feature>
<feature type="domain" description="Helicase ATP-binding" evidence="16">
    <location>
        <begin position="289"/>
        <end position="474"/>
    </location>
</feature>
<feature type="domain" description="DEAD-box RNA helicase Q" evidence="18">
    <location>
        <begin position="258"/>
        <end position="286"/>
    </location>
</feature>
<evidence type="ECO:0000256" key="3">
    <source>
        <dbReference type="ARBA" id="ARBA00022741"/>
    </source>
</evidence>
<evidence type="ECO:0000256" key="1">
    <source>
        <dbReference type="ARBA" id="ARBA00012552"/>
    </source>
</evidence>
<evidence type="ECO:0000256" key="10">
    <source>
        <dbReference type="ARBA" id="ARBA00024405"/>
    </source>
</evidence>
<organism evidence="19 20">
    <name type="scientific">Paramicrosporidium saccamoebae</name>
    <dbReference type="NCBI Taxonomy" id="1246581"/>
    <lineage>
        <taxon>Eukaryota</taxon>
        <taxon>Fungi</taxon>
        <taxon>Fungi incertae sedis</taxon>
        <taxon>Cryptomycota</taxon>
        <taxon>Cryptomycota incertae sedis</taxon>
        <taxon>Paramicrosporidium</taxon>
    </lineage>
</organism>
<evidence type="ECO:0000259" key="17">
    <source>
        <dbReference type="PROSITE" id="PS51194"/>
    </source>
</evidence>
<feature type="compositionally biased region" description="Polar residues" evidence="15">
    <location>
        <begin position="59"/>
        <end position="69"/>
    </location>
</feature>
<evidence type="ECO:0000256" key="13">
    <source>
        <dbReference type="PROSITE-ProRule" id="PRU00552"/>
    </source>
</evidence>
<dbReference type="PROSITE" id="PS51194">
    <property type="entry name" value="HELICASE_CTER"/>
    <property type="match status" value="1"/>
</dbReference>
<dbReference type="InterPro" id="IPR001650">
    <property type="entry name" value="Helicase_C-like"/>
</dbReference>
<feature type="compositionally biased region" description="Gly residues" evidence="15">
    <location>
        <begin position="77"/>
        <end position="98"/>
    </location>
</feature>
<evidence type="ECO:0000256" key="12">
    <source>
        <dbReference type="ARBA" id="ARBA00047984"/>
    </source>
</evidence>
<evidence type="ECO:0000256" key="5">
    <source>
        <dbReference type="ARBA" id="ARBA00022806"/>
    </source>
</evidence>
<keyword evidence="20" id="KW-1185">Reference proteome</keyword>
<evidence type="ECO:0000256" key="8">
    <source>
        <dbReference type="ARBA" id="ARBA00024358"/>
    </source>
</evidence>
<comment type="caution">
    <text evidence="19">The sequence shown here is derived from an EMBL/GenBank/DDBJ whole genome shotgun (WGS) entry which is preliminary data.</text>
</comment>
<dbReference type="InterPro" id="IPR014001">
    <property type="entry name" value="Helicase_ATP-bd"/>
</dbReference>
<feature type="compositionally biased region" description="Basic and acidic residues" evidence="15">
    <location>
        <begin position="666"/>
        <end position="689"/>
    </location>
</feature>
<feature type="region of interest" description="Disordered" evidence="15">
    <location>
        <begin position="648"/>
        <end position="732"/>
    </location>
</feature>
<keyword evidence="4 14" id="KW-0378">Hydrolase</keyword>
<dbReference type="PROSITE" id="PS51195">
    <property type="entry name" value="Q_MOTIF"/>
    <property type="match status" value="1"/>
</dbReference>
<evidence type="ECO:0000313" key="20">
    <source>
        <dbReference type="Proteomes" id="UP000240830"/>
    </source>
</evidence>
<dbReference type="CDD" id="cd18787">
    <property type="entry name" value="SF2_C_DEAD"/>
    <property type="match status" value="1"/>
</dbReference>
<dbReference type="EMBL" id="MTSL01000146">
    <property type="protein sequence ID" value="PJF18047.1"/>
    <property type="molecule type" value="Genomic_DNA"/>
</dbReference>
<dbReference type="InterPro" id="IPR011545">
    <property type="entry name" value="DEAD/DEAH_box_helicase_dom"/>
</dbReference>
<dbReference type="GO" id="GO:0003723">
    <property type="term" value="F:RNA binding"/>
    <property type="evidence" value="ECO:0007669"/>
    <property type="project" value="UniProtKB-KW"/>
</dbReference>
<evidence type="ECO:0000313" key="19">
    <source>
        <dbReference type="EMBL" id="PJF18047.1"/>
    </source>
</evidence>
<keyword evidence="3 14" id="KW-0547">Nucleotide-binding</keyword>
<dbReference type="FunFam" id="3.40.50.300:FF:000008">
    <property type="entry name" value="ATP-dependent RNA helicase RhlB"/>
    <property type="match status" value="1"/>
</dbReference>
<sequence>MSYRKHEDDDGLSQRTGTLVIMLSKDLAGMSLNDGDERGGRYVAPGRRGTHDGGYDLPSATSRVESGSQYGKDSSRGYGGSSGTGGGFRDGNNSGGGYGREERNNSSGGFGDSRSGGGYGDSRSGGGYGDSRSGGGYGDSRSGGGYGDSRSGGGYGDSRGRDFPSAFGGRQGGGRWENRSSSGQGFFQRGSRDDSGNPHLHQESHDASSIPGQFEWLPRNKAIENTLFGNKIHTGINFEKYDDIPTSTSGRECPPPIANFADSNLHGLIKDNVALSGYSNPTPVQKFSVSAVCSGRDLMACAQTGSGKTAAFLLPILSQIFSGHKVIRNQFYSKAARPVALILAPTRELALQIFEEARKFAYRSWVMPCVAYGGADIGSQLREMRRGCDLLVATPGRLSDMIGRGAVSLSAIKFLVLDEADRMLDMGFEPQIRQIVEEADMPGVKDRQTLMYSATFPREIQQLAGDFLKDYVFLSVGRVGSTSENITQKILNVEENEKRNYLVDILRSTPKGLTLIFVETKRGAESLDDYLYRNGFPSTSIHGDRTQVQREAALMAFRSGECPIIVATAVAARGLDIPNVTHVINYDLPGDIDDYVHRIGRTGRAGNVGKATSFFNDKNVNIRKELIELLSEANQEVPDWLQKMGGFGGGRPNFSRGGVAYGGRQPTRDHRSLGGHAQESRSTTREDWGSARGGWGDHNNSNPEVGRREPAESWEERASPRPEHSRSSRFMD</sequence>
<dbReference type="InterPro" id="IPR044763">
    <property type="entry name" value="Ded1/Dbp1_DEADc"/>
</dbReference>
<evidence type="ECO:0000256" key="7">
    <source>
        <dbReference type="ARBA" id="ARBA00022884"/>
    </source>
</evidence>